<dbReference type="eggNOG" id="ENOG502QRYG">
    <property type="taxonomic scope" value="Eukaryota"/>
</dbReference>
<dbReference type="InterPro" id="IPR036259">
    <property type="entry name" value="MFS_trans_sf"/>
</dbReference>
<feature type="region of interest" description="Disordered" evidence="7">
    <location>
        <begin position="69"/>
        <end position="96"/>
    </location>
</feature>
<proteinExistence type="inferred from homology"/>
<accession>V5G2L9</accession>
<sequence>MSLHRVSYLESWQNNPPAFLRRRGSNASSGDEENDIQYLPESTASSFPSTIGPYSIRNRLNFNPYSGPSWAESTHGDADDERESLIGHESPEGREIPDIPAEIRTSQTPEPPMDTAHWDVLDTTGAFEVSKGKRIAQVCVAVIYCLLAAGVVFGFAAIKPVLIREGVYRDYCTKEELQRGGQVCYGQEIRLNLMFTVAAVATNVCALPVGTILDVYGPRVCGIIGSISLALGALLFAFSRSLPFDGYMPGYLFLALGGPFIFISSFHLSNTFPTRSGSILSMLTGAFDASSALFLVFRILNEATAGGFSVKTFFTMYLIVPLFILIVEIFLMPSTSYKTAGELVQQAQEEIVGEANDALDDGVIDESERERQRKDRRLRRESVVSSIRDLLGEGTGDRKISDLNFDPSDPEFCSRQREPAKKQAPLPAEKTHSAGGVWGAMHGASALEQIKSPWFVLITLFTILQMLRINYFVATIRQQYTYLLDSPSQAEQLNRVFDLLLPLGGLLSIPFIGTILDTATTPIVLLILVAVATLIGILGCIPGSPAAGYANIAFFVLYRPFYYTAVSDYSAKVFGFQTFGKVYGLVICLAGISNFAQAGLDALTFKAFHRNPIPVNAILTLVAFLVGTFLVGFVWWKARVMAASGVHSDVAALQETRDDTPGERRPLLA</sequence>
<evidence type="ECO:0000256" key="1">
    <source>
        <dbReference type="ARBA" id="ARBA00004141"/>
    </source>
</evidence>
<evidence type="ECO:0000256" key="3">
    <source>
        <dbReference type="ARBA" id="ARBA00022448"/>
    </source>
</evidence>
<comment type="similarity">
    <text evidence="2">Belongs to the SLC43A transporter (TC 2.A.1.44) family.</text>
</comment>
<dbReference type="InterPro" id="IPR052599">
    <property type="entry name" value="SLC43A_AATransporter"/>
</dbReference>
<gene>
    <name evidence="9" type="ORF">PVAR5_4901</name>
</gene>
<dbReference type="GO" id="GO:0000329">
    <property type="term" value="C:fungal-type vacuole membrane"/>
    <property type="evidence" value="ECO:0007669"/>
    <property type="project" value="TreeGrafter"/>
</dbReference>
<evidence type="ECO:0000256" key="8">
    <source>
        <dbReference type="SAM" id="Phobius"/>
    </source>
</evidence>
<feature type="transmembrane region" description="Helical" evidence="8">
    <location>
        <begin position="617"/>
        <end position="636"/>
    </location>
</feature>
<feature type="transmembrane region" description="Helical" evidence="8">
    <location>
        <begin position="496"/>
        <end position="516"/>
    </location>
</feature>
<dbReference type="GO" id="GO:0022857">
    <property type="term" value="F:transmembrane transporter activity"/>
    <property type="evidence" value="ECO:0007669"/>
    <property type="project" value="InterPro"/>
</dbReference>
<feature type="transmembrane region" description="Helical" evidence="8">
    <location>
        <begin position="250"/>
        <end position="268"/>
    </location>
</feature>
<keyword evidence="6 8" id="KW-0472">Membrane</keyword>
<evidence type="ECO:0000256" key="4">
    <source>
        <dbReference type="ARBA" id="ARBA00022692"/>
    </source>
</evidence>
<reference evidence="10" key="1">
    <citation type="journal article" date="2014" name="Genome Announc.">
        <title>Draft genome sequence of the formaldehyde-resistant fungus Byssochlamys spectabilis No. 5 (anamorph Paecilomyces variotii No. 5) (NBRC109023).</title>
        <authorList>
            <person name="Oka T."/>
            <person name="Ekino K."/>
            <person name="Fukuda K."/>
            <person name="Nomura Y."/>
        </authorList>
    </citation>
    <scope>NUCLEOTIDE SEQUENCE [LARGE SCALE GENOMIC DNA]</scope>
    <source>
        <strain evidence="10">No. 5 / NBRC 109023</strain>
    </source>
</reference>
<feature type="transmembrane region" description="Helical" evidence="8">
    <location>
        <begin position="312"/>
        <end position="331"/>
    </location>
</feature>
<evidence type="ECO:0000313" key="9">
    <source>
        <dbReference type="EMBL" id="GAD96251.1"/>
    </source>
</evidence>
<dbReference type="HOGENOM" id="CLU_014401_1_1_1"/>
<comment type="caution">
    <text evidence="9">The sequence shown here is derived from an EMBL/GenBank/DDBJ whole genome shotgun (WGS) entry which is preliminary data.</text>
</comment>
<comment type="subcellular location">
    <subcellularLocation>
        <location evidence="1">Membrane</location>
        <topology evidence="1">Multi-pass membrane protein</topology>
    </subcellularLocation>
</comment>
<dbReference type="Proteomes" id="UP000018001">
    <property type="component" value="Unassembled WGS sequence"/>
</dbReference>
<evidence type="ECO:0000256" key="2">
    <source>
        <dbReference type="ARBA" id="ARBA00006595"/>
    </source>
</evidence>
<feature type="transmembrane region" description="Helical" evidence="8">
    <location>
        <begin position="193"/>
        <end position="213"/>
    </location>
</feature>
<dbReference type="PANTHER" id="PTHR20772">
    <property type="entry name" value="PROTEIN FMP42"/>
    <property type="match status" value="1"/>
</dbReference>
<dbReference type="InParanoid" id="V5G2L9"/>
<dbReference type="PANTHER" id="PTHR20772:SF2">
    <property type="entry name" value="PROTEIN FMP42"/>
    <property type="match status" value="1"/>
</dbReference>
<feature type="transmembrane region" description="Helical" evidence="8">
    <location>
        <begin position="454"/>
        <end position="476"/>
    </location>
</feature>
<feature type="region of interest" description="Disordered" evidence="7">
    <location>
        <begin position="17"/>
        <end position="44"/>
    </location>
</feature>
<evidence type="ECO:0000256" key="5">
    <source>
        <dbReference type="ARBA" id="ARBA00022989"/>
    </source>
</evidence>
<feature type="transmembrane region" description="Helical" evidence="8">
    <location>
        <begin position="547"/>
        <end position="566"/>
    </location>
</feature>
<keyword evidence="5 8" id="KW-1133">Transmembrane helix</keyword>
<feature type="transmembrane region" description="Helical" evidence="8">
    <location>
        <begin position="220"/>
        <end position="238"/>
    </location>
</feature>
<dbReference type="InterPro" id="IPR011701">
    <property type="entry name" value="MFS"/>
</dbReference>
<dbReference type="SUPFAM" id="SSF103473">
    <property type="entry name" value="MFS general substrate transporter"/>
    <property type="match status" value="1"/>
</dbReference>
<organism evidence="9 10">
    <name type="scientific">Byssochlamys spectabilis (strain No. 5 / NBRC 109023)</name>
    <name type="common">Paecilomyces variotii</name>
    <dbReference type="NCBI Taxonomy" id="1356009"/>
    <lineage>
        <taxon>Eukaryota</taxon>
        <taxon>Fungi</taxon>
        <taxon>Dikarya</taxon>
        <taxon>Ascomycota</taxon>
        <taxon>Pezizomycotina</taxon>
        <taxon>Eurotiomycetes</taxon>
        <taxon>Eurotiomycetidae</taxon>
        <taxon>Eurotiales</taxon>
        <taxon>Thermoascaceae</taxon>
        <taxon>Paecilomyces</taxon>
    </lineage>
</organism>
<dbReference type="Gene3D" id="1.20.1250.20">
    <property type="entry name" value="MFS general substrate transporter like domains"/>
    <property type="match status" value="1"/>
</dbReference>
<dbReference type="FunCoup" id="V5G2L9">
    <property type="interactions" value="52"/>
</dbReference>
<keyword evidence="3" id="KW-0813">Transport</keyword>
<feature type="transmembrane region" description="Helical" evidence="8">
    <location>
        <begin position="280"/>
        <end position="300"/>
    </location>
</feature>
<dbReference type="Pfam" id="PF07690">
    <property type="entry name" value="MFS_1"/>
    <property type="match status" value="1"/>
</dbReference>
<feature type="transmembrane region" description="Helical" evidence="8">
    <location>
        <begin position="523"/>
        <end position="541"/>
    </location>
</feature>
<evidence type="ECO:0000313" key="10">
    <source>
        <dbReference type="Proteomes" id="UP000018001"/>
    </source>
</evidence>
<dbReference type="AlphaFoldDB" id="V5G2L9"/>
<name>V5G2L9_BYSSN</name>
<evidence type="ECO:0000256" key="6">
    <source>
        <dbReference type="ARBA" id="ARBA00023136"/>
    </source>
</evidence>
<dbReference type="EMBL" id="BAUL01000158">
    <property type="protein sequence ID" value="GAD96251.1"/>
    <property type="molecule type" value="Genomic_DNA"/>
</dbReference>
<feature type="compositionally biased region" description="Basic and acidic residues" evidence="7">
    <location>
        <begin position="83"/>
        <end position="96"/>
    </location>
</feature>
<feature type="transmembrane region" description="Helical" evidence="8">
    <location>
        <begin position="578"/>
        <end position="597"/>
    </location>
</feature>
<dbReference type="OrthoDB" id="330047at2759"/>
<evidence type="ECO:0000256" key="7">
    <source>
        <dbReference type="SAM" id="MobiDB-lite"/>
    </source>
</evidence>
<keyword evidence="10" id="KW-1185">Reference proteome</keyword>
<protein>
    <submittedName>
        <fullName evidence="9">MFS transporter Fmp42, putative</fullName>
    </submittedName>
</protein>
<feature type="transmembrane region" description="Helical" evidence="8">
    <location>
        <begin position="138"/>
        <end position="158"/>
    </location>
</feature>
<keyword evidence="4 8" id="KW-0812">Transmembrane</keyword>